<dbReference type="Proteomes" id="UP001138672">
    <property type="component" value="Unassembled WGS sequence"/>
</dbReference>
<dbReference type="PROSITE" id="PS51257">
    <property type="entry name" value="PROKAR_LIPOPROTEIN"/>
    <property type="match status" value="1"/>
</dbReference>
<dbReference type="Proteomes" id="UP001231587">
    <property type="component" value="Unassembled WGS sequence"/>
</dbReference>
<evidence type="ECO:0000313" key="2">
    <source>
        <dbReference type="EMBL" id="MDQ0337201.1"/>
    </source>
</evidence>
<proteinExistence type="predicted"/>
<keyword evidence="4" id="KW-1185">Reference proteome</keyword>
<dbReference type="EMBL" id="JAUSUU010000016">
    <property type="protein sequence ID" value="MDQ0337201.1"/>
    <property type="molecule type" value="Genomic_DNA"/>
</dbReference>
<dbReference type="AlphaFoldDB" id="A0A9X0YMH9"/>
<protein>
    <submittedName>
        <fullName evidence="1">Uncharacterized protein</fullName>
    </submittedName>
</protein>
<accession>A0A9X0YMH9</accession>
<evidence type="ECO:0000313" key="1">
    <source>
        <dbReference type="EMBL" id="MBP1841725.1"/>
    </source>
</evidence>
<sequence length="179" mass="21100">MKNIVTIILLVLILISCKEKTNENPHEKNMTNEFITRLHTPELETDYYKILGTTFLQKHFNDFEKIDWKKDFWSEYESGNFNMSNLEVFNVTDSKYLSIGTAPNTDDSFQFVIGLGNHIKTDDINNPIRKIKQYYTESENPEIPKKIIGQFFDGEYLKIDSELKKHSMDEIEDLYLNIK</sequence>
<gene>
    <name evidence="1" type="ORF">J2Z56_003663</name>
    <name evidence="2" type="ORF">J2Z57_003663</name>
</gene>
<name>A0A9X0YMH9_9FLAO</name>
<dbReference type="OrthoDB" id="1431961at2"/>
<organism evidence="1 3">
    <name type="scientific">Formosa algae</name>
    <dbReference type="NCBI Taxonomy" id="225843"/>
    <lineage>
        <taxon>Bacteria</taxon>
        <taxon>Pseudomonadati</taxon>
        <taxon>Bacteroidota</taxon>
        <taxon>Flavobacteriia</taxon>
        <taxon>Flavobacteriales</taxon>
        <taxon>Flavobacteriaceae</taxon>
        <taxon>Formosa</taxon>
    </lineage>
</organism>
<evidence type="ECO:0000313" key="3">
    <source>
        <dbReference type="Proteomes" id="UP001138672"/>
    </source>
</evidence>
<dbReference type="EMBL" id="JAGGJQ010000015">
    <property type="protein sequence ID" value="MBP1841725.1"/>
    <property type="molecule type" value="Genomic_DNA"/>
</dbReference>
<evidence type="ECO:0000313" key="4">
    <source>
        <dbReference type="Proteomes" id="UP001231587"/>
    </source>
</evidence>
<comment type="caution">
    <text evidence="1">The sequence shown here is derived from an EMBL/GenBank/DDBJ whole genome shotgun (WGS) entry which is preliminary data.</text>
</comment>
<reference evidence="1" key="1">
    <citation type="submission" date="2021-03" db="EMBL/GenBank/DDBJ databases">
        <title>Genomic Encyclopedia of Type Strains, Phase IV (KMG-IV): sequencing the most valuable type-strain genomes for metagenomic binning, comparative biology and taxonomic classification.</title>
        <authorList>
            <person name="Goeker M."/>
        </authorList>
    </citation>
    <scope>NUCLEOTIDE SEQUENCE</scope>
    <source>
        <strain evidence="1">DSM 15523</strain>
        <strain evidence="2 4">DSM 16476</strain>
    </source>
</reference>